<keyword evidence="7" id="KW-0648">Protein biosynthesis</keyword>
<dbReference type="CDD" id="cd04322">
    <property type="entry name" value="LysRS_N"/>
    <property type="match status" value="1"/>
</dbReference>
<dbReference type="GO" id="GO:0005829">
    <property type="term" value="C:cytosol"/>
    <property type="evidence" value="ECO:0007669"/>
    <property type="project" value="TreeGrafter"/>
</dbReference>
<dbReference type="GO" id="GO:0000049">
    <property type="term" value="F:tRNA binding"/>
    <property type="evidence" value="ECO:0007669"/>
    <property type="project" value="TreeGrafter"/>
</dbReference>
<name>A0A1G2EFE7_9BACT</name>
<dbReference type="GO" id="GO:0000287">
    <property type="term" value="F:magnesium ion binding"/>
    <property type="evidence" value="ECO:0007669"/>
    <property type="project" value="UniProtKB-UniRule"/>
</dbReference>
<evidence type="ECO:0000259" key="8">
    <source>
        <dbReference type="PROSITE" id="PS50862"/>
    </source>
</evidence>
<keyword evidence="4 7" id="KW-0067">ATP-binding</keyword>
<dbReference type="InterPro" id="IPR006195">
    <property type="entry name" value="aa-tRNA-synth_II"/>
</dbReference>
<proteinExistence type="inferred from homology"/>
<evidence type="ECO:0000256" key="6">
    <source>
        <dbReference type="ARBA" id="ARBA00048573"/>
    </source>
</evidence>
<feature type="binding site" evidence="7">
    <location>
        <position position="378"/>
    </location>
    <ligand>
        <name>Mg(2+)</name>
        <dbReference type="ChEBI" id="CHEBI:18420"/>
        <label>2</label>
    </ligand>
</feature>
<dbReference type="GO" id="GO:0005524">
    <property type="term" value="F:ATP binding"/>
    <property type="evidence" value="ECO:0007669"/>
    <property type="project" value="UniProtKB-UniRule"/>
</dbReference>
<dbReference type="SUPFAM" id="SSF55681">
    <property type="entry name" value="Class II aaRS and biotin synthetases"/>
    <property type="match status" value="1"/>
</dbReference>
<dbReference type="PANTHER" id="PTHR42918:SF15">
    <property type="entry name" value="LYSINE--TRNA LIGASE, CHLOROPLASTIC_MITOCHONDRIAL"/>
    <property type="match status" value="1"/>
</dbReference>
<dbReference type="InterPro" id="IPR012340">
    <property type="entry name" value="NA-bd_OB-fold"/>
</dbReference>
<feature type="domain" description="Aminoacyl-transfer RNA synthetases class-II family profile" evidence="8">
    <location>
        <begin position="172"/>
        <end position="451"/>
    </location>
</feature>
<keyword evidence="7" id="KW-0460">Magnesium</keyword>
<evidence type="ECO:0000313" key="9">
    <source>
        <dbReference type="EMBL" id="OGZ24507.1"/>
    </source>
</evidence>
<reference evidence="9 10" key="1">
    <citation type="journal article" date="2016" name="Nat. Commun.">
        <title>Thousands of microbial genomes shed light on interconnected biogeochemical processes in an aquifer system.</title>
        <authorList>
            <person name="Anantharaman K."/>
            <person name="Brown C.T."/>
            <person name="Hug L.A."/>
            <person name="Sharon I."/>
            <person name="Castelle C.J."/>
            <person name="Probst A.J."/>
            <person name="Thomas B.C."/>
            <person name="Singh A."/>
            <person name="Wilkins M.J."/>
            <person name="Karaoz U."/>
            <person name="Brodie E.L."/>
            <person name="Williams K.H."/>
            <person name="Hubbard S.S."/>
            <person name="Banfield J.F."/>
        </authorList>
    </citation>
    <scope>NUCLEOTIDE SEQUENCE [LARGE SCALE GENOMIC DNA]</scope>
</reference>
<dbReference type="Pfam" id="PF01336">
    <property type="entry name" value="tRNA_anti-codon"/>
    <property type="match status" value="1"/>
</dbReference>
<comment type="subunit">
    <text evidence="7">Homodimer.</text>
</comment>
<evidence type="ECO:0000256" key="3">
    <source>
        <dbReference type="ARBA" id="ARBA00022741"/>
    </source>
</evidence>
<dbReference type="EC" id="6.1.1.6" evidence="7"/>
<protein>
    <recommendedName>
        <fullName evidence="7">Lysine--tRNA ligase</fullName>
        <ecNumber evidence="7">6.1.1.6</ecNumber>
    </recommendedName>
    <alternativeName>
        <fullName evidence="7">Lysyl-tRNA synthetase</fullName>
        <shortName evidence="7">LysRS</shortName>
    </alternativeName>
</protein>
<dbReference type="Pfam" id="PF00152">
    <property type="entry name" value="tRNA-synt_2"/>
    <property type="match status" value="1"/>
</dbReference>
<dbReference type="HAMAP" id="MF_00252">
    <property type="entry name" value="Lys_tRNA_synth_class2"/>
    <property type="match status" value="1"/>
</dbReference>
<dbReference type="InterPro" id="IPR045864">
    <property type="entry name" value="aa-tRNA-synth_II/BPL/LPL"/>
</dbReference>
<dbReference type="PRINTS" id="PR00982">
    <property type="entry name" value="TRNASYNTHLYS"/>
</dbReference>
<evidence type="ECO:0000256" key="1">
    <source>
        <dbReference type="ARBA" id="ARBA00022598"/>
    </source>
</evidence>
<dbReference type="SUPFAM" id="SSF50249">
    <property type="entry name" value="Nucleic acid-binding proteins"/>
    <property type="match status" value="1"/>
</dbReference>
<dbReference type="PANTHER" id="PTHR42918">
    <property type="entry name" value="LYSYL-TRNA SYNTHETASE"/>
    <property type="match status" value="1"/>
</dbReference>
<dbReference type="STRING" id="1801672.A2896_01990"/>
<evidence type="ECO:0000313" key="10">
    <source>
        <dbReference type="Proteomes" id="UP000178647"/>
    </source>
</evidence>
<dbReference type="InterPro" id="IPR018149">
    <property type="entry name" value="Lys-tRNA-synth_II_C"/>
</dbReference>
<dbReference type="InterPro" id="IPR004365">
    <property type="entry name" value="NA-bd_OB_tRNA"/>
</dbReference>
<dbReference type="EMBL" id="MHMH01000009">
    <property type="protein sequence ID" value="OGZ24507.1"/>
    <property type="molecule type" value="Genomic_DNA"/>
</dbReference>
<keyword evidence="3 7" id="KW-0547">Nucleotide-binding</keyword>
<comment type="caution">
    <text evidence="7">Lacks conserved residue(s) required for the propagation of feature annotation.</text>
</comment>
<feature type="binding site" evidence="7">
    <location>
        <position position="378"/>
    </location>
    <ligand>
        <name>Mg(2+)</name>
        <dbReference type="ChEBI" id="CHEBI:18420"/>
        <label>1</label>
    </ligand>
</feature>
<accession>A0A1G2EFE7</accession>
<dbReference type="GO" id="GO:0006430">
    <property type="term" value="P:lysyl-tRNA aminoacylation"/>
    <property type="evidence" value="ECO:0007669"/>
    <property type="project" value="UniProtKB-UniRule"/>
</dbReference>
<dbReference type="InterPro" id="IPR044136">
    <property type="entry name" value="Lys-tRNA-ligase_II_N"/>
</dbReference>
<dbReference type="GO" id="GO:0004824">
    <property type="term" value="F:lysine-tRNA ligase activity"/>
    <property type="evidence" value="ECO:0007669"/>
    <property type="project" value="UniProtKB-UniRule"/>
</dbReference>
<dbReference type="Proteomes" id="UP000178647">
    <property type="component" value="Unassembled WGS sequence"/>
</dbReference>
<keyword evidence="5 7" id="KW-0030">Aminoacyl-tRNA synthetase</keyword>
<dbReference type="AlphaFoldDB" id="A0A1G2EFE7"/>
<comment type="caution">
    <text evidence="9">The sequence shown here is derived from an EMBL/GenBank/DDBJ whole genome shotgun (WGS) entry which is preliminary data.</text>
</comment>
<dbReference type="PROSITE" id="PS50862">
    <property type="entry name" value="AA_TRNA_LIGASE_II"/>
    <property type="match status" value="1"/>
</dbReference>
<keyword evidence="7" id="KW-0963">Cytoplasm</keyword>
<comment type="cofactor">
    <cofactor evidence="7">
        <name>Mg(2+)</name>
        <dbReference type="ChEBI" id="CHEBI:18420"/>
    </cofactor>
    <text evidence="7">Binds 3 Mg(2+) ions per subunit.</text>
</comment>
<keyword evidence="1 7" id="KW-0436">Ligase</keyword>
<comment type="subcellular location">
    <subcellularLocation>
        <location evidence="7">Cytoplasm</location>
    </subcellularLocation>
</comment>
<keyword evidence="2 7" id="KW-0479">Metal-binding</keyword>
<evidence type="ECO:0000256" key="7">
    <source>
        <dbReference type="HAMAP-Rule" id="MF_00252"/>
    </source>
</evidence>
<comment type="similarity">
    <text evidence="7">Belongs to the class-II aminoacyl-tRNA synthetase family.</text>
</comment>
<evidence type="ECO:0000256" key="5">
    <source>
        <dbReference type="ARBA" id="ARBA00023146"/>
    </source>
</evidence>
<dbReference type="InterPro" id="IPR002313">
    <property type="entry name" value="Lys-tRNA-ligase_II"/>
</dbReference>
<dbReference type="Gene3D" id="3.30.930.10">
    <property type="entry name" value="Bira Bifunctional Protein, Domain 2"/>
    <property type="match status" value="1"/>
</dbReference>
<dbReference type="InterPro" id="IPR004364">
    <property type="entry name" value="Aa-tRNA-synt_II"/>
</dbReference>
<evidence type="ECO:0000256" key="4">
    <source>
        <dbReference type="ARBA" id="ARBA00022840"/>
    </source>
</evidence>
<evidence type="ECO:0000256" key="2">
    <source>
        <dbReference type="ARBA" id="ARBA00022723"/>
    </source>
</evidence>
<sequence length="452" mass="51625">MESVMPIVNLRKTKVKKLEMIKKAGMNPYPAETKRTHTIEEALAGFDRLAGQKTKLSLVGRIRSVRGQGALTFLHFDDGTGKIQALLKEDKVGGKNYRFFLNNFDIGDFAEFSGTLFTTKRGEKTIEAADFRILAKALLPLPEKWHGLQDVEERFRKRYLDLIMNPEVKEKFKLRSKIVAELRNILSIKNFLEVETPILQQIPGGALAKPFKTHLNAMRLDLYLRVAPELYLKRLLVGGFEKIYEIGRCFRNEGMDAYHNPDFTMLELYWAYQNRDGLMEFVEETMVELVKKTKGTTKIAYQGKEIDFKTPWPRIKFKDLVKKKKGADLDELFKEECKKIVQPTFIVDHPVGLASLAKAKEGEPECADRFQAVAGGVELINGFSELNDPLEQAKRFKSKLSQDRMDQDFIEALEYGMPPAAGLGMGIDRLIILLTDSHSLREAILFPTMRPR</sequence>
<comment type="catalytic activity">
    <reaction evidence="6 7">
        <text>tRNA(Lys) + L-lysine + ATP = L-lysyl-tRNA(Lys) + AMP + diphosphate</text>
        <dbReference type="Rhea" id="RHEA:20792"/>
        <dbReference type="Rhea" id="RHEA-COMP:9696"/>
        <dbReference type="Rhea" id="RHEA-COMP:9697"/>
        <dbReference type="ChEBI" id="CHEBI:30616"/>
        <dbReference type="ChEBI" id="CHEBI:32551"/>
        <dbReference type="ChEBI" id="CHEBI:33019"/>
        <dbReference type="ChEBI" id="CHEBI:78442"/>
        <dbReference type="ChEBI" id="CHEBI:78529"/>
        <dbReference type="ChEBI" id="CHEBI:456215"/>
        <dbReference type="EC" id="6.1.1.6"/>
    </reaction>
</comment>
<gene>
    <name evidence="7" type="primary">lysS</name>
    <name evidence="9" type="ORF">A2896_01990</name>
</gene>
<organism evidence="9 10">
    <name type="scientific">Candidatus Nealsonbacteria bacterium RIFCSPLOWO2_01_FULL_43_32</name>
    <dbReference type="NCBI Taxonomy" id="1801672"/>
    <lineage>
        <taxon>Bacteria</taxon>
        <taxon>Candidatus Nealsoniibacteriota</taxon>
    </lineage>
</organism>
<dbReference type="Gene3D" id="2.40.50.140">
    <property type="entry name" value="Nucleic acid-binding proteins"/>
    <property type="match status" value="1"/>
</dbReference>